<reference evidence="8" key="1">
    <citation type="journal article" date="2020" name="Fungal Divers.">
        <title>Resolving the Mortierellaceae phylogeny through synthesis of multi-gene phylogenetics and phylogenomics.</title>
        <authorList>
            <person name="Vandepol N."/>
            <person name="Liber J."/>
            <person name="Desiro A."/>
            <person name="Na H."/>
            <person name="Kennedy M."/>
            <person name="Barry K."/>
            <person name="Grigoriev I.V."/>
            <person name="Miller A.N."/>
            <person name="O'Donnell K."/>
            <person name="Stajich J.E."/>
            <person name="Bonito G."/>
        </authorList>
    </citation>
    <scope>NUCLEOTIDE SEQUENCE</scope>
    <source>
        <strain evidence="8">NRRL 2769</strain>
    </source>
</reference>
<dbReference type="PANTHER" id="PTHR12893">
    <property type="entry name" value="GOLGI REASSEMBLY STACKING PROTEIN GRASP"/>
    <property type="match status" value="1"/>
</dbReference>
<proteinExistence type="predicted"/>
<evidence type="ECO:0000256" key="5">
    <source>
        <dbReference type="PIRSR" id="PIRSR607583-1"/>
    </source>
</evidence>
<gene>
    <name evidence="8" type="primary">GORASP2_1</name>
    <name evidence="8" type="ORF">BGZ80_002521</name>
</gene>
<dbReference type="Proteomes" id="UP000703661">
    <property type="component" value="Unassembled WGS sequence"/>
</dbReference>
<feature type="binding site" evidence="5">
    <location>
        <position position="17"/>
    </location>
    <ligand>
        <name>Zn(2+)</name>
        <dbReference type="ChEBI" id="CHEBI:29105"/>
    </ligand>
</feature>
<evidence type="ECO:0000313" key="8">
    <source>
        <dbReference type="EMBL" id="KAG0009314.1"/>
    </source>
</evidence>
<name>A0A9P6MQA0_9FUNG</name>
<comment type="caution">
    <text evidence="8">The sequence shown here is derived from an EMBL/GenBank/DDBJ whole genome shotgun (WGS) entry which is preliminary data.</text>
</comment>
<evidence type="ECO:0000256" key="4">
    <source>
        <dbReference type="ARBA" id="ARBA00023136"/>
    </source>
</evidence>
<dbReference type="InterPro" id="IPR036034">
    <property type="entry name" value="PDZ_sf"/>
</dbReference>
<dbReference type="InterPro" id="IPR007583">
    <property type="entry name" value="GRASP55_65"/>
</dbReference>
<protein>
    <submittedName>
        <fullName evidence="8">Golgi reassembly-stacking protein 2</fullName>
    </submittedName>
</protein>
<dbReference type="GO" id="GO:0000139">
    <property type="term" value="C:Golgi membrane"/>
    <property type="evidence" value="ECO:0007669"/>
    <property type="project" value="UniProtKB-SubCell"/>
</dbReference>
<evidence type="ECO:0000256" key="2">
    <source>
        <dbReference type="ARBA" id="ARBA00022737"/>
    </source>
</evidence>
<keyword evidence="5" id="KW-0479">Metal-binding</keyword>
<dbReference type="Pfam" id="PF04495">
    <property type="entry name" value="GRASP55_65"/>
    <property type="match status" value="1"/>
</dbReference>
<dbReference type="GO" id="GO:0007030">
    <property type="term" value="P:Golgi organization"/>
    <property type="evidence" value="ECO:0007669"/>
    <property type="project" value="TreeGrafter"/>
</dbReference>
<feature type="compositionally biased region" description="Acidic residues" evidence="6">
    <location>
        <begin position="307"/>
        <end position="317"/>
    </location>
</feature>
<dbReference type="SUPFAM" id="SSF50156">
    <property type="entry name" value="PDZ domain-like"/>
    <property type="match status" value="1"/>
</dbReference>
<feature type="binding site" evidence="5">
    <location>
        <position position="104"/>
    </location>
    <ligand>
        <name>Zn(2+)</name>
        <dbReference type="ChEBI" id="CHEBI:29105"/>
    </ligand>
</feature>
<evidence type="ECO:0000256" key="6">
    <source>
        <dbReference type="SAM" id="MobiDB-lite"/>
    </source>
</evidence>
<dbReference type="GO" id="GO:0046872">
    <property type="term" value="F:metal ion binding"/>
    <property type="evidence" value="ECO:0007669"/>
    <property type="project" value="UniProtKB-KW"/>
</dbReference>
<evidence type="ECO:0000313" key="9">
    <source>
        <dbReference type="Proteomes" id="UP000703661"/>
    </source>
</evidence>
<sequence length="402" mass="44334">MGNTTSGEEGRHRLGYHVLRVKDDSPAYRAGIRPFFDYIVAINGVRLNTESTYLQDQMLINEDKPVILDIYSTREQAGRRVEMIPTKNWGDGKGGLIGCSIRFCMFDAINDVIWHILDVAHGSPAEKAGLCAHTDYVIGTPYGIMRGEGDLYDLVEDNIGEPLRLHVYNSEMDHIVIIPNEEWGGDGLLGCDVGYGYLHRLPRQGSIIHRESTGSPRRTPSLPYPPSHDTMPSSSYTRNTMPASFQPGEQPLDIVAPTPRPSHSPSWLNPSEALEGSLKSASNTIAAKEDQEEDLPPLRFGRGERPDAEDEPESEDEFMPRGGRSVGYQEPMLNLSKSTSPTILKQLQAVSLQDNIHHNSPPTSLPNKATSPPMTRHAEVNPGDIPFGAGGNNNDLGIFHQH</sequence>
<comment type="subcellular location">
    <subcellularLocation>
        <location evidence="1">Golgi apparatus membrane</location>
    </subcellularLocation>
</comment>
<evidence type="ECO:0000256" key="3">
    <source>
        <dbReference type="ARBA" id="ARBA00023034"/>
    </source>
</evidence>
<keyword evidence="3" id="KW-0333">Golgi apparatus</keyword>
<dbReference type="PROSITE" id="PS51865">
    <property type="entry name" value="PDZ_GRASP"/>
    <property type="match status" value="2"/>
</dbReference>
<feature type="region of interest" description="Disordered" evidence="6">
    <location>
        <begin position="208"/>
        <end position="323"/>
    </location>
</feature>
<keyword evidence="5" id="KW-0862">Zinc</keyword>
<keyword evidence="4" id="KW-0472">Membrane</keyword>
<dbReference type="PANTHER" id="PTHR12893:SF0">
    <property type="entry name" value="GRASP65"/>
    <property type="match status" value="1"/>
</dbReference>
<keyword evidence="9" id="KW-1185">Reference proteome</keyword>
<organism evidence="8 9">
    <name type="scientific">Entomortierella chlamydospora</name>
    <dbReference type="NCBI Taxonomy" id="101097"/>
    <lineage>
        <taxon>Eukaryota</taxon>
        <taxon>Fungi</taxon>
        <taxon>Fungi incertae sedis</taxon>
        <taxon>Mucoromycota</taxon>
        <taxon>Mortierellomycotina</taxon>
        <taxon>Mortierellomycetes</taxon>
        <taxon>Mortierellales</taxon>
        <taxon>Mortierellaceae</taxon>
        <taxon>Entomortierella</taxon>
    </lineage>
</organism>
<dbReference type="EMBL" id="JAAAID010001623">
    <property type="protein sequence ID" value="KAG0009314.1"/>
    <property type="molecule type" value="Genomic_DNA"/>
</dbReference>
<evidence type="ECO:0000256" key="1">
    <source>
        <dbReference type="ARBA" id="ARBA00004394"/>
    </source>
</evidence>
<dbReference type="Gene3D" id="2.30.42.10">
    <property type="match status" value="2"/>
</dbReference>
<feature type="domain" description="PDZ GRASP-type" evidence="7">
    <location>
        <begin position="112"/>
        <end position="198"/>
    </location>
</feature>
<feature type="compositionally biased region" description="Polar residues" evidence="6">
    <location>
        <begin position="230"/>
        <end position="243"/>
    </location>
</feature>
<keyword evidence="2" id="KW-0677">Repeat</keyword>
<dbReference type="AlphaFoldDB" id="A0A9P6MQA0"/>
<feature type="domain" description="PDZ GRASP-type" evidence="7">
    <location>
        <begin position="14"/>
        <end position="106"/>
    </location>
</feature>
<dbReference type="InterPro" id="IPR024958">
    <property type="entry name" value="GRASP_PDZ"/>
</dbReference>
<accession>A0A9P6MQA0</accession>
<evidence type="ECO:0000259" key="7">
    <source>
        <dbReference type="PROSITE" id="PS51865"/>
    </source>
</evidence>